<accession>A0A3N4K9E1</accession>
<feature type="domain" description="F-box" evidence="1">
    <location>
        <begin position="13"/>
        <end position="54"/>
    </location>
</feature>
<keyword evidence="3" id="KW-1185">Reference proteome</keyword>
<name>A0A3N4K9E1_9PEZI</name>
<dbReference type="OrthoDB" id="10376420at2759"/>
<sequence>MAADSHAPSLYSFPAEIVLAISQHLPSRRDIVNLSSVSPYFRALLSPQTFRRKLAHSLYAIQLGPIHETRDPQEWGLWMCPPTIRPYVTELVLSLNSFYCTRFSRIRYHNGLPVVQLPFRLQDFKHVDNYEGIRSLSLIFIREHQQFRGTERNLVRREMFDRAMSWIDKSCRESLAPDSLTIDGIDPVHAWQFRELEPSFRELFWRVKSLKLVVIETWVLPARSAEILQILSEFYMSPYLDFTPWEGVHFKHLRELSLSKIMFSSRKGPEFVESVILSDAVSATLEKLTLTRCPILYIGLSRPGRTWATILAGFTARLRRLKMFRVEKKLGYKVLLVDGHIQGFLHVHARRRPVRNAVYLADVEALLQLWKRIGQTPRFVDQRRLVHLFD</sequence>
<dbReference type="InParanoid" id="A0A3N4K9E1"/>
<dbReference type="AlphaFoldDB" id="A0A3N4K9E1"/>
<dbReference type="Proteomes" id="UP000277580">
    <property type="component" value="Unassembled WGS sequence"/>
</dbReference>
<dbReference type="SMART" id="SM00256">
    <property type="entry name" value="FBOX"/>
    <property type="match status" value="1"/>
</dbReference>
<evidence type="ECO:0000259" key="1">
    <source>
        <dbReference type="SMART" id="SM00256"/>
    </source>
</evidence>
<proteinExistence type="predicted"/>
<protein>
    <recommendedName>
        <fullName evidence="1">F-box domain-containing protein</fullName>
    </recommendedName>
</protein>
<dbReference type="InterPro" id="IPR001810">
    <property type="entry name" value="F-box_dom"/>
</dbReference>
<evidence type="ECO:0000313" key="3">
    <source>
        <dbReference type="Proteomes" id="UP000277580"/>
    </source>
</evidence>
<dbReference type="SUPFAM" id="SSF81383">
    <property type="entry name" value="F-box domain"/>
    <property type="match status" value="1"/>
</dbReference>
<organism evidence="2 3">
    <name type="scientific">Morchella conica CCBAS932</name>
    <dbReference type="NCBI Taxonomy" id="1392247"/>
    <lineage>
        <taxon>Eukaryota</taxon>
        <taxon>Fungi</taxon>
        <taxon>Dikarya</taxon>
        <taxon>Ascomycota</taxon>
        <taxon>Pezizomycotina</taxon>
        <taxon>Pezizomycetes</taxon>
        <taxon>Pezizales</taxon>
        <taxon>Morchellaceae</taxon>
        <taxon>Morchella</taxon>
    </lineage>
</organism>
<evidence type="ECO:0000313" key="2">
    <source>
        <dbReference type="EMBL" id="RPB07137.1"/>
    </source>
</evidence>
<gene>
    <name evidence="2" type="ORF">P167DRAFT_579594</name>
</gene>
<dbReference type="InterPro" id="IPR036047">
    <property type="entry name" value="F-box-like_dom_sf"/>
</dbReference>
<dbReference type="EMBL" id="ML119194">
    <property type="protein sequence ID" value="RPB07137.1"/>
    <property type="molecule type" value="Genomic_DNA"/>
</dbReference>
<reference evidence="2 3" key="1">
    <citation type="journal article" date="2018" name="Nat. Ecol. Evol.">
        <title>Pezizomycetes genomes reveal the molecular basis of ectomycorrhizal truffle lifestyle.</title>
        <authorList>
            <person name="Murat C."/>
            <person name="Payen T."/>
            <person name="Noel B."/>
            <person name="Kuo A."/>
            <person name="Morin E."/>
            <person name="Chen J."/>
            <person name="Kohler A."/>
            <person name="Krizsan K."/>
            <person name="Balestrini R."/>
            <person name="Da Silva C."/>
            <person name="Montanini B."/>
            <person name="Hainaut M."/>
            <person name="Levati E."/>
            <person name="Barry K.W."/>
            <person name="Belfiori B."/>
            <person name="Cichocki N."/>
            <person name="Clum A."/>
            <person name="Dockter R.B."/>
            <person name="Fauchery L."/>
            <person name="Guy J."/>
            <person name="Iotti M."/>
            <person name="Le Tacon F."/>
            <person name="Lindquist E.A."/>
            <person name="Lipzen A."/>
            <person name="Malagnac F."/>
            <person name="Mello A."/>
            <person name="Molinier V."/>
            <person name="Miyauchi S."/>
            <person name="Poulain J."/>
            <person name="Riccioni C."/>
            <person name="Rubini A."/>
            <person name="Sitrit Y."/>
            <person name="Splivallo R."/>
            <person name="Traeger S."/>
            <person name="Wang M."/>
            <person name="Zifcakova L."/>
            <person name="Wipf D."/>
            <person name="Zambonelli A."/>
            <person name="Paolocci F."/>
            <person name="Nowrousian M."/>
            <person name="Ottonello S."/>
            <person name="Baldrian P."/>
            <person name="Spatafora J.W."/>
            <person name="Henrissat B."/>
            <person name="Nagy L.G."/>
            <person name="Aury J.M."/>
            <person name="Wincker P."/>
            <person name="Grigoriev I.V."/>
            <person name="Bonfante P."/>
            <person name="Martin F.M."/>
        </authorList>
    </citation>
    <scope>NUCLEOTIDE SEQUENCE [LARGE SCALE GENOMIC DNA]</scope>
    <source>
        <strain evidence="2 3">CCBAS932</strain>
    </source>
</reference>